<dbReference type="RefSeq" id="WP_034164184.1">
    <property type="nucleotide sequence ID" value="NZ_CP006664.1"/>
</dbReference>
<protein>
    <recommendedName>
        <fullName evidence="5">Alanine--tRNA ligase</fullName>
    </recommendedName>
</protein>
<evidence type="ECO:0000313" key="4">
    <source>
        <dbReference type="Proteomes" id="UP000028681"/>
    </source>
</evidence>
<evidence type="ECO:0008006" key="5">
    <source>
        <dbReference type="Google" id="ProtNLM"/>
    </source>
</evidence>
<dbReference type="EMBL" id="CP006664">
    <property type="protein sequence ID" value="AIJ07190.1"/>
    <property type="molecule type" value="Genomic_DNA"/>
</dbReference>
<accession>A0A076LF82</accession>
<dbReference type="PANTHER" id="PTHR43462:SF1">
    <property type="entry name" value="ALANYL-TRNA EDITING PROTEIN AARSD1"/>
    <property type="match status" value="1"/>
</dbReference>
<keyword evidence="2" id="KW-0862">Zinc</keyword>
<dbReference type="GO" id="GO:0046872">
    <property type="term" value="F:metal ion binding"/>
    <property type="evidence" value="ECO:0007669"/>
    <property type="project" value="UniProtKB-KW"/>
</dbReference>
<evidence type="ECO:0000256" key="1">
    <source>
        <dbReference type="ARBA" id="ARBA00022723"/>
    </source>
</evidence>
<dbReference type="GeneID" id="33938452"/>
<name>A0A076LF82_9GAMM</name>
<dbReference type="SUPFAM" id="SSF55186">
    <property type="entry name" value="ThrRS/AlaRS common domain"/>
    <property type="match status" value="1"/>
</dbReference>
<proteinExistence type="predicted"/>
<dbReference type="InterPro" id="IPR009000">
    <property type="entry name" value="Transl_B-barrel_sf"/>
</dbReference>
<dbReference type="InterPro" id="IPR018163">
    <property type="entry name" value="Thr/Ala-tRNA-synth_IIc_edit"/>
</dbReference>
<sequence>MEFHYDRDRVYAQPATQRVYNQEPYLTRLEATLLYLENDLAVFDRTIFYAESGGQVCDVGSIRSAAGGTPCPVVDVQHRLGHKLYIKREGVNVPLVDVETRIVHRLAHAADLQPGDRVIMQIDWPRRYAIMRHHTLAHFLFSAINRHFSAGVGVKGCTIDAQRAVFSLDKKLSEDDFSAIQAHTRDMLAQAHPLAVEPAPETDSLFYWRYGETLIPCGGTHVQALSEVSDAAIFFHKKSSGRERSRIAIALQPLV</sequence>
<dbReference type="Proteomes" id="UP000028681">
    <property type="component" value="Chromosome"/>
</dbReference>
<reference evidence="3 4" key="1">
    <citation type="journal article" date="2012" name="PLoS ONE">
        <title>Edwardsiella comparative phylogenomics reveal the new intra/inter-species taxonomic relationships, virulence evolution and niche adaptation mechanisms.</title>
        <authorList>
            <person name="Yang M."/>
            <person name="Lv Y."/>
            <person name="Xiao J."/>
            <person name="Wu H."/>
            <person name="Zheng H."/>
            <person name="Liu Q."/>
            <person name="Zhang Y."/>
            <person name="Wang Q."/>
        </authorList>
    </citation>
    <scope>NUCLEOTIDE SEQUENCE [LARGE SCALE GENOMIC DNA]</scope>
    <source>
        <strain evidence="4">080813</strain>
    </source>
</reference>
<dbReference type="GO" id="GO:0002161">
    <property type="term" value="F:aminoacyl-tRNA deacylase activity"/>
    <property type="evidence" value="ECO:0007669"/>
    <property type="project" value="UniProtKB-ARBA"/>
</dbReference>
<dbReference type="KEGG" id="ete:ETEE_0719"/>
<dbReference type="PANTHER" id="PTHR43462">
    <property type="entry name" value="ALANYL-TRNA EDITING PROTEIN"/>
    <property type="match status" value="1"/>
</dbReference>
<dbReference type="SUPFAM" id="SSF50447">
    <property type="entry name" value="Translation proteins"/>
    <property type="match status" value="1"/>
</dbReference>
<dbReference type="AlphaFoldDB" id="A0A076LF82"/>
<dbReference type="Gene3D" id="3.30.980.10">
    <property type="entry name" value="Threonyl-trna Synthetase, Chain A, domain 2"/>
    <property type="match status" value="1"/>
</dbReference>
<evidence type="ECO:0000313" key="3">
    <source>
        <dbReference type="EMBL" id="AIJ07190.1"/>
    </source>
</evidence>
<dbReference type="GO" id="GO:0000166">
    <property type="term" value="F:nucleotide binding"/>
    <property type="evidence" value="ECO:0007669"/>
    <property type="project" value="InterPro"/>
</dbReference>
<dbReference type="InterPro" id="IPR051335">
    <property type="entry name" value="Alanyl-tRNA_Editing_Enzymes"/>
</dbReference>
<gene>
    <name evidence="3" type="ORF">ETEE_0719</name>
</gene>
<dbReference type="Gene3D" id="2.40.30.130">
    <property type="match status" value="1"/>
</dbReference>
<evidence type="ECO:0000256" key="2">
    <source>
        <dbReference type="ARBA" id="ARBA00022833"/>
    </source>
</evidence>
<organism evidence="3 4">
    <name type="scientific">Edwardsiella anguillarum ET080813</name>
    <dbReference type="NCBI Taxonomy" id="667120"/>
    <lineage>
        <taxon>Bacteria</taxon>
        <taxon>Pseudomonadati</taxon>
        <taxon>Pseudomonadota</taxon>
        <taxon>Gammaproteobacteria</taxon>
        <taxon>Enterobacterales</taxon>
        <taxon>Hafniaceae</taxon>
        <taxon>Edwardsiella</taxon>
    </lineage>
</organism>
<keyword evidence="1" id="KW-0479">Metal-binding</keyword>
<dbReference type="HOGENOM" id="CLU_004485_3_2_6"/>